<dbReference type="InterPro" id="IPR013155">
    <property type="entry name" value="M/V/L/I-tRNA-synth_anticd-bd"/>
</dbReference>
<evidence type="ECO:0000259" key="13">
    <source>
        <dbReference type="Pfam" id="PF13603"/>
    </source>
</evidence>
<evidence type="ECO:0000313" key="14">
    <source>
        <dbReference type="EMBL" id="SKA22708.1"/>
    </source>
</evidence>
<dbReference type="InterPro" id="IPR009008">
    <property type="entry name" value="Val/Leu/Ile-tRNA-synth_edit"/>
</dbReference>
<dbReference type="FunFam" id="3.40.50.620:FF:000056">
    <property type="entry name" value="Leucine--tRNA ligase"/>
    <property type="match status" value="1"/>
</dbReference>
<dbReference type="CDD" id="cd00812">
    <property type="entry name" value="LeuRS_core"/>
    <property type="match status" value="1"/>
</dbReference>
<dbReference type="SUPFAM" id="SSF52374">
    <property type="entry name" value="Nucleotidylyl transferase"/>
    <property type="match status" value="1"/>
</dbReference>
<keyword evidence="2 9" id="KW-0963">Cytoplasm</keyword>
<proteinExistence type="inferred from homology"/>
<keyword evidence="6 9" id="KW-0648">Protein biosynthesis</keyword>
<dbReference type="STRING" id="634771.SAMN04488128_1021737"/>
<dbReference type="Gene3D" id="1.10.730.10">
    <property type="entry name" value="Isoleucyl-tRNA Synthetase, Domain 1"/>
    <property type="match status" value="2"/>
</dbReference>
<dbReference type="InterPro" id="IPR001412">
    <property type="entry name" value="aa-tRNA-synth_I_CS"/>
</dbReference>
<dbReference type="PRINTS" id="PR00985">
    <property type="entry name" value="TRNASYNTHLEU"/>
</dbReference>
<protein>
    <recommendedName>
        <fullName evidence="9">Leucine--tRNA ligase</fullName>
        <ecNumber evidence="9">6.1.1.4</ecNumber>
    </recommendedName>
    <alternativeName>
        <fullName evidence="9">Leucyl-tRNA synthetase</fullName>
        <shortName evidence="9">LeuRS</shortName>
    </alternativeName>
</protein>
<evidence type="ECO:0000256" key="5">
    <source>
        <dbReference type="ARBA" id="ARBA00022840"/>
    </source>
</evidence>
<dbReference type="GO" id="GO:0005524">
    <property type="term" value="F:ATP binding"/>
    <property type="evidence" value="ECO:0007669"/>
    <property type="project" value="UniProtKB-UniRule"/>
</dbReference>
<evidence type="ECO:0000256" key="2">
    <source>
        <dbReference type="ARBA" id="ARBA00022490"/>
    </source>
</evidence>
<dbReference type="Pfam" id="PF13603">
    <property type="entry name" value="tRNA-synt_1_2"/>
    <property type="match status" value="1"/>
</dbReference>
<sequence length="921" mass="105092">MEYNFRAIEKKWQQQWKESHAYKVSNDSPRPKCYVLDMFPYPSGAGLHVGHPLGYIATDIYSRYKRLKGFNVLHPMGYDAFGLPAEQYALETGQHPAVTTAQNIKAFREQLDNIGFCYDWEREVNTSDPSYYKWTQWIFLQLFESWYNRLNAKAEPISTLTAIFEQEGNSRHACPGDRQRTFTAAEWKSYSEKEQREVLMQYRLAFLDYAEVNWCAALGTVLANDEVINGVSERGGFPVVKKKMRQWFLRITEYADRLLTGLETVNFSDAMKEMQRNWIGKSQGAELAFSVKDTGHRIEVYTTRPDTIFGVDFIVIAPEHELVQQITTTAQKAEIEKYLEYVQSRSERERMADVKQITGCFTGAYAINPFNGREIPVWTAEYVLAGYGTGAVMAVPCGDQRDFSFARHFNIPITNIIGDAFNGEEANPTKDATLQNSGFLDGMDMKPAMDAVINKMEEMKIGKRQVNFKMRDAGFSRQRYWGEPFPIVFKDGVAYPLEEKDLPLELPHVDQYKPGDEGEGPLANITDWVNVAPGVKRETNTMPGYAGSSWYFLRYMDPHNSTTFADRKATDYWNQVDVYVGGTEHAVGHLLYSRMWTKALYDLGHIGFDEPFKSLINQGMIQGSSRFVYRIHGTQQFVSAGLKDQYQTDKLHVDVNIVDGIVLDTEAFKKWKPDYANATFILEDGQYNCGTEVEKMSKSKFNTVNPNELVNKFGADTFRMYEMFLGPVEQSKPWDTKGIEGVHRFLKKLWRLFADENKGLIVNNDAPTPEELKILHKTINKIDGDTSSFSYNTAVSQFMICVNELATLKCHKRAVLEPVLILLTPYAPHFAEELWHLLGNTTSILDAAYPVYDESFTKESTFNYPIAVNGKTRTEMGLPLDADNSALEKEVLASEVVQKWLEGKQPKKVIIVKGRMINVVI</sequence>
<evidence type="ECO:0000256" key="1">
    <source>
        <dbReference type="ARBA" id="ARBA00005594"/>
    </source>
</evidence>
<comment type="similarity">
    <text evidence="1 9 10">Belongs to the class-I aminoacyl-tRNA synthetase family.</text>
</comment>
<dbReference type="SUPFAM" id="SSF47323">
    <property type="entry name" value="Anticodon-binding domain of a subclass of class I aminoacyl-tRNA synthetases"/>
    <property type="match status" value="1"/>
</dbReference>
<dbReference type="Gene3D" id="3.40.50.620">
    <property type="entry name" value="HUPs"/>
    <property type="match status" value="3"/>
</dbReference>
<dbReference type="EMBL" id="FUWZ01000002">
    <property type="protein sequence ID" value="SKA22708.1"/>
    <property type="molecule type" value="Genomic_DNA"/>
</dbReference>
<dbReference type="NCBIfam" id="TIGR00396">
    <property type="entry name" value="leuS_bact"/>
    <property type="match status" value="1"/>
</dbReference>
<evidence type="ECO:0000313" key="15">
    <source>
        <dbReference type="Proteomes" id="UP000190367"/>
    </source>
</evidence>
<dbReference type="Pfam" id="PF08264">
    <property type="entry name" value="Anticodon_1"/>
    <property type="match status" value="1"/>
</dbReference>
<dbReference type="GO" id="GO:0004823">
    <property type="term" value="F:leucine-tRNA ligase activity"/>
    <property type="evidence" value="ECO:0007669"/>
    <property type="project" value="UniProtKB-UniRule"/>
</dbReference>
<feature type="binding site" evidence="9">
    <location>
        <position position="698"/>
    </location>
    <ligand>
        <name>ATP</name>
        <dbReference type="ChEBI" id="CHEBI:30616"/>
    </ligand>
</feature>
<evidence type="ECO:0000256" key="3">
    <source>
        <dbReference type="ARBA" id="ARBA00022598"/>
    </source>
</evidence>
<dbReference type="OrthoDB" id="9810365at2"/>
<dbReference type="PANTHER" id="PTHR43740:SF2">
    <property type="entry name" value="LEUCINE--TRNA LIGASE, MITOCHONDRIAL"/>
    <property type="match status" value="1"/>
</dbReference>
<evidence type="ECO:0000256" key="10">
    <source>
        <dbReference type="RuleBase" id="RU363039"/>
    </source>
</evidence>
<evidence type="ECO:0000256" key="4">
    <source>
        <dbReference type="ARBA" id="ARBA00022741"/>
    </source>
</evidence>
<keyword evidence="15" id="KW-1185">Reference proteome</keyword>
<accession>A0A1T4S427</accession>
<comment type="subcellular location">
    <subcellularLocation>
        <location evidence="9">Cytoplasm</location>
    </subcellularLocation>
</comment>
<dbReference type="FunFam" id="3.40.50.620:FF:000060">
    <property type="entry name" value="Leucine--tRNA ligase"/>
    <property type="match status" value="1"/>
</dbReference>
<comment type="catalytic activity">
    <reaction evidence="8 9">
        <text>tRNA(Leu) + L-leucine + ATP = L-leucyl-tRNA(Leu) + AMP + diphosphate</text>
        <dbReference type="Rhea" id="RHEA:11688"/>
        <dbReference type="Rhea" id="RHEA-COMP:9613"/>
        <dbReference type="Rhea" id="RHEA-COMP:9622"/>
        <dbReference type="ChEBI" id="CHEBI:30616"/>
        <dbReference type="ChEBI" id="CHEBI:33019"/>
        <dbReference type="ChEBI" id="CHEBI:57427"/>
        <dbReference type="ChEBI" id="CHEBI:78442"/>
        <dbReference type="ChEBI" id="CHEBI:78494"/>
        <dbReference type="ChEBI" id="CHEBI:456215"/>
        <dbReference type="EC" id="6.1.1.4"/>
    </reaction>
</comment>
<name>A0A1T4S427_9BACT</name>
<dbReference type="Proteomes" id="UP000190367">
    <property type="component" value="Unassembled WGS sequence"/>
</dbReference>
<dbReference type="PANTHER" id="PTHR43740">
    <property type="entry name" value="LEUCYL-TRNA SYNTHETASE"/>
    <property type="match status" value="1"/>
</dbReference>
<dbReference type="InterPro" id="IPR025709">
    <property type="entry name" value="Leu_tRNA-synth_edit"/>
</dbReference>
<keyword evidence="7 9" id="KW-0030">Aminoacyl-tRNA synthetase</keyword>
<dbReference type="InterPro" id="IPR002302">
    <property type="entry name" value="Leu-tRNA-ligase"/>
</dbReference>
<dbReference type="InterPro" id="IPR015413">
    <property type="entry name" value="Methionyl/Leucyl_tRNA_Synth"/>
</dbReference>
<feature type="domain" description="Methionyl/Valyl/Leucyl/Isoleucyl-tRNA synthetase anticodon-binding" evidence="11">
    <location>
        <begin position="772"/>
        <end position="883"/>
    </location>
</feature>
<dbReference type="CDD" id="cd07958">
    <property type="entry name" value="Anticodon_Ia_Leu_BEm"/>
    <property type="match status" value="1"/>
</dbReference>
<dbReference type="GO" id="GO:0002161">
    <property type="term" value="F:aminoacyl-tRNA deacylase activity"/>
    <property type="evidence" value="ECO:0007669"/>
    <property type="project" value="InterPro"/>
</dbReference>
<dbReference type="Pfam" id="PF09334">
    <property type="entry name" value="tRNA-synt_1g"/>
    <property type="match status" value="1"/>
</dbReference>
<evidence type="ECO:0000259" key="12">
    <source>
        <dbReference type="Pfam" id="PF09334"/>
    </source>
</evidence>
<reference evidence="15" key="1">
    <citation type="submission" date="2017-02" db="EMBL/GenBank/DDBJ databases">
        <authorList>
            <person name="Varghese N."/>
            <person name="Submissions S."/>
        </authorList>
    </citation>
    <scope>NUCLEOTIDE SEQUENCE [LARGE SCALE GENOMIC DNA]</scope>
    <source>
        <strain evidence="15">DSM 22224</strain>
    </source>
</reference>
<keyword evidence="5 9" id="KW-0067">ATP-binding</keyword>
<feature type="domain" description="Leucyl-tRNA synthetase editing" evidence="13">
    <location>
        <begin position="276"/>
        <end position="457"/>
    </location>
</feature>
<evidence type="ECO:0000256" key="8">
    <source>
        <dbReference type="ARBA" id="ARBA00047469"/>
    </source>
</evidence>
<evidence type="ECO:0000259" key="11">
    <source>
        <dbReference type="Pfam" id="PF08264"/>
    </source>
</evidence>
<dbReference type="GO" id="GO:0006429">
    <property type="term" value="P:leucyl-tRNA aminoacylation"/>
    <property type="evidence" value="ECO:0007669"/>
    <property type="project" value="UniProtKB-UniRule"/>
</dbReference>
<dbReference type="AlphaFoldDB" id="A0A1T4S427"/>
<dbReference type="SUPFAM" id="SSF50677">
    <property type="entry name" value="ValRS/IleRS/LeuRS editing domain"/>
    <property type="match status" value="1"/>
</dbReference>
<dbReference type="EC" id="6.1.1.4" evidence="9"/>
<evidence type="ECO:0000256" key="9">
    <source>
        <dbReference type="HAMAP-Rule" id="MF_00049"/>
    </source>
</evidence>
<keyword evidence="4 9" id="KW-0547">Nucleotide-binding</keyword>
<gene>
    <name evidence="9" type="primary">leuS</name>
    <name evidence="14" type="ORF">SAMN04488128_1021737</name>
</gene>
<dbReference type="HAMAP" id="MF_00049_B">
    <property type="entry name" value="Leu_tRNA_synth_B"/>
    <property type="match status" value="1"/>
</dbReference>
<dbReference type="GO" id="GO:0005829">
    <property type="term" value="C:cytosol"/>
    <property type="evidence" value="ECO:0007669"/>
    <property type="project" value="TreeGrafter"/>
</dbReference>
<keyword evidence="3 9" id="KW-0436">Ligase</keyword>
<comment type="caution">
    <text evidence="9">Lacks conserved residue(s) required for the propagation of feature annotation.</text>
</comment>
<dbReference type="FunFam" id="1.10.730.10:FF:000011">
    <property type="entry name" value="Leucine--tRNA ligase chloroplastic/mitochondrial"/>
    <property type="match status" value="1"/>
</dbReference>
<organism evidence="14 15">
    <name type="scientific">Chitinophaga eiseniae</name>
    <dbReference type="NCBI Taxonomy" id="634771"/>
    <lineage>
        <taxon>Bacteria</taxon>
        <taxon>Pseudomonadati</taxon>
        <taxon>Bacteroidota</taxon>
        <taxon>Chitinophagia</taxon>
        <taxon>Chitinophagales</taxon>
        <taxon>Chitinophagaceae</taxon>
        <taxon>Chitinophaga</taxon>
    </lineage>
</organism>
<dbReference type="RefSeq" id="WP_078670166.1">
    <property type="nucleotide sequence ID" value="NZ_FUWZ01000002.1"/>
</dbReference>
<evidence type="ECO:0000256" key="7">
    <source>
        <dbReference type="ARBA" id="ARBA00023146"/>
    </source>
</evidence>
<feature type="domain" description="Methionyl/Leucyl tRNA synthetase" evidence="12">
    <location>
        <begin position="39"/>
        <end position="175"/>
    </location>
</feature>
<dbReference type="PROSITE" id="PS00178">
    <property type="entry name" value="AA_TRNA_LIGASE_I"/>
    <property type="match status" value="1"/>
</dbReference>
<evidence type="ECO:0000256" key="6">
    <source>
        <dbReference type="ARBA" id="ARBA00022917"/>
    </source>
</evidence>
<dbReference type="InterPro" id="IPR009080">
    <property type="entry name" value="tRNAsynth_Ia_anticodon-bd"/>
</dbReference>
<feature type="short sequence motif" description="'KMSKS' region" evidence="9">
    <location>
        <begin position="695"/>
        <end position="699"/>
    </location>
</feature>
<dbReference type="InterPro" id="IPR014729">
    <property type="entry name" value="Rossmann-like_a/b/a_fold"/>
</dbReference>